<sequence length="258" mass="29062">MGTSLESGWAHCHRRRVAVAVAIACLVALVAGAVYLHQRDYYVPAGEARIVLVGEEHGKKSQYDEELRVWKAHYSSGSRDLFVELPYYTAQYLNLWMSANDDAILDQLWKDWDGTAAQNADYFELLRSIKRECPQTVFHGTDVGHQYQTTGERYLAYASKRYGAASEEVALARECVNQGIHYYEQTNCDDDYREGQMVANFERAYDALGTKEVVVGFYGAAHSDPRGKSFSGHVDSMANQLRQHYGDVVSYQFAGAIV</sequence>
<evidence type="ECO:0008006" key="4">
    <source>
        <dbReference type="Google" id="ProtNLM"/>
    </source>
</evidence>
<gene>
    <name evidence="2" type="ORF">FYJ68_02345</name>
</gene>
<keyword evidence="3" id="KW-1185">Reference proteome</keyword>
<keyword evidence="1" id="KW-0472">Membrane</keyword>
<feature type="transmembrane region" description="Helical" evidence="1">
    <location>
        <begin position="17"/>
        <end position="36"/>
    </location>
</feature>
<organism evidence="2 3">
    <name type="scientific">Olsenella porci</name>
    <dbReference type="NCBI Taxonomy" id="2652279"/>
    <lineage>
        <taxon>Bacteria</taxon>
        <taxon>Bacillati</taxon>
        <taxon>Actinomycetota</taxon>
        <taxon>Coriobacteriia</taxon>
        <taxon>Coriobacteriales</taxon>
        <taxon>Atopobiaceae</taxon>
        <taxon>Olsenella</taxon>
    </lineage>
</organism>
<evidence type="ECO:0000313" key="3">
    <source>
        <dbReference type="Proteomes" id="UP000469325"/>
    </source>
</evidence>
<dbReference type="Proteomes" id="UP000469325">
    <property type="component" value="Unassembled WGS sequence"/>
</dbReference>
<dbReference type="EMBL" id="VUNC01000001">
    <property type="protein sequence ID" value="MST71951.1"/>
    <property type="molecule type" value="Genomic_DNA"/>
</dbReference>
<comment type="caution">
    <text evidence="2">The sequence shown here is derived from an EMBL/GenBank/DDBJ whole genome shotgun (WGS) entry which is preliminary data.</text>
</comment>
<keyword evidence="1" id="KW-0812">Transmembrane</keyword>
<name>A0A6N7XR72_9ACTN</name>
<dbReference type="SUPFAM" id="SSF159501">
    <property type="entry name" value="EreA/ChaN-like"/>
    <property type="match status" value="1"/>
</dbReference>
<protein>
    <recommendedName>
        <fullName evidence="4">Haem-binding uptake Tiki superfamily ChaN domain-containing protein</fullName>
    </recommendedName>
</protein>
<accession>A0A6N7XR72</accession>
<proteinExistence type="predicted"/>
<keyword evidence="1" id="KW-1133">Transmembrane helix</keyword>
<dbReference type="AlphaFoldDB" id="A0A6N7XR72"/>
<evidence type="ECO:0000256" key="1">
    <source>
        <dbReference type="SAM" id="Phobius"/>
    </source>
</evidence>
<evidence type="ECO:0000313" key="2">
    <source>
        <dbReference type="EMBL" id="MST71951.1"/>
    </source>
</evidence>
<dbReference type="RefSeq" id="WP_154433683.1">
    <property type="nucleotide sequence ID" value="NZ_VUNC01000001.1"/>
</dbReference>
<reference evidence="2 3" key="1">
    <citation type="submission" date="2019-08" db="EMBL/GenBank/DDBJ databases">
        <title>In-depth cultivation of the pig gut microbiome towards novel bacterial diversity and tailored functional studies.</title>
        <authorList>
            <person name="Wylensek D."/>
            <person name="Hitch T.C.A."/>
            <person name="Clavel T."/>
        </authorList>
    </citation>
    <scope>NUCLEOTIDE SEQUENCE [LARGE SCALE GENOMIC DNA]</scope>
    <source>
        <strain evidence="2 3">CA-Schmier-601-WT-1</strain>
    </source>
</reference>